<dbReference type="GO" id="GO:0003700">
    <property type="term" value="F:DNA-binding transcription factor activity"/>
    <property type="evidence" value="ECO:0007669"/>
    <property type="project" value="InterPro"/>
</dbReference>
<dbReference type="PANTHER" id="PTHR30346">
    <property type="entry name" value="TRANSCRIPTIONAL DUAL REGULATOR HCAR-RELATED"/>
    <property type="match status" value="1"/>
</dbReference>
<dbReference type="SUPFAM" id="SSF46785">
    <property type="entry name" value="Winged helix' DNA-binding domain"/>
    <property type="match status" value="1"/>
</dbReference>
<dbReference type="GO" id="GO:0003677">
    <property type="term" value="F:DNA binding"/>
    <property type="evidence" value="ECO:0007669"/>
    <property type="project" value="UniProtKB-KW"/>
</dbReference>
<dbReference type="InterPro" id="IPR005119">
    <property type="entry name" value="LysR_subst-bd"/>
</dbReference>
<dbReference type="SUPFAM" id="SSF53850">
    <property type="entry name" value="Periplasmic binding protein-like II"/>
    <property type="match status" value="1"/>
</dbReference>
<keyword evidence="3" id="KW-0238">DNA-binding</keyword>
<dbReference type="EMBL" id="WBKB01000010">
    <property type="protein sequence ID" value="KAB1641204.1"/>
    <property type="molecule type" value="Genomic_DNA"/>
</dbReference>
<dbReference type="Gene3D" id="1.10.10.10">
    <property type="entry name" value="Winged helix-like DNA-binding domain superfamily/Winged helix DNA-binding domain"/>
    <property type="match status" value="1"/>
</dbReference>
<dbReference type="Gene3D" id="3.40.190.10">
    <property type="entry name" value="Periplasmic binding protein-like II"/>
    <property type="match status" value="2"/>
</dbReference>
<organism evidence="6 7">
    <name type="scientific">Gulosibacter chungangensis</name>
    <dbReference type="NCBI Taxonomy" id="979746"/>
    <lineage>
        <taxon>Bacteria</taxon>
        <taxon>Bacillati</taxon>
        <taxon>Actinomycetota</taxon>
        <taxon>Actinomycetes</taxon>
        <taxon>Micrococcales</taxon>
        <taxon>Microbacteriaceae</taxon>
        <taxon>Gulosibacter</taxon>
    </lineage>
</organism>
<dbReference type="Proteomes" id="UP000433493">
    <property type="component" value="Unassembled WGS sequence"/>
</dbReference>
<dbReference type="InterPro" id="IPR036390">
    <property type="entry name" value="WH_DNA-bd_sf"/>
</dbReference>
<comment type="caution">
    <text evidence="6">The sequence shown here is derived from an EMBL/GenBank/DDBJ whole genome shotgun (WGS) entry which is preliminary data.</text>
</comment>
<keyword evidence="2" id="KW-0805">Transcription regulation</keyword>
<dbReference type="RefSeq" id="WP_158053241.1">
    <property type="nucleotide sequence ID" value="NZ_WBKB01000010.1"/>
</dbReference>
<dbReference type="Pfam" id="PF03466">
    <property type="entry name" value="LysR_substrate"/>
    <property type="match status" value="1"/>
</dbReference>
<name>A0A7J5B7U6_9MICO</name>
<keyword evidence="4" id="KW-0804">Transcription</keyword>
<reference evidence="6 7" key="1">
    <citation type="submission" date="2019-09" db="EMBL/GenBank/DDBJ databases">
        <title>Phylogeny of genus Pseudoclavibacter and closely related genus.</title>
        <authorList>
            <person name="Li Y."/>
        </authorList>
    </citation>
    <scope>NUCLEOTIDE SEQUENCE [LARGE SCALE GENOMIC DNA]</scope>
    <source>
        <strain evidence="6 7">KCTC 13959</strain>
    </source>
</reference>
<proteinExistence type="inferred from homology"/>
<comment type="similarity">
    <text evidence="1">Belongs to the LysR transcriptional regulatory family.</text>
</comment>
<dbReference type="AlphaFoldDB" id="A0A7J5B7U6"/>
<evidence type="ECO:0000313" key="7">
    <source>
        <dbReference type="Proteomes" id="UP000433493"/>
    </source>
</evidence>
<evidence type="ECO:0000256" key="4">
    <source>
        <dbReference type="ARBA" id="ARBA00023163"/>
    </source>
</evidence>
<evidence type="ECO:0000256" key="1">
    <source>
        <dbReference type="ARBA" id="ARBA00009437"/>
    </source>
</evidence>
<dbReference type="PANTHER" id="PTHR30346:SF0">
    <property type="entry name" value="HCA OPERON TRANSCRIPTIONAL ACTIVATOR HCAR"/>
    <property type="match status" value="1"/>
</dbReference>
<evidence type="ECO:0000256" key="3">
    <source>
        <dbReference type="ARBA" id="ARBA00023125"/>
    </source>
</evidence>
<dbReference type="GO" id="GO:0032993">
    <property type="term" value="C:protein-DNA complex"/>
    <property type="evidence" value="ECO:0007669"/>
    <property type="project" value="TreeGrafter"/>
</dbReference>
<evidence type="ECO:0000256" key="2">
    <source>
        <dbReference type="ARBA" id="ARBA00023015"/>
    </source>
</evidence>
<accession>A0A7J5B7U6</accession>
<sequence length="313" mass="33980">MTDLPHLPPIPSPDITLRQLECFVAVAEDSTITGAAARIHSSGSAVSDAVTALERALGVPVMVRRRSQGITLTSTGRSLLPLAREVLAGAHELELVARGDEGRVAPVRIGSFHTIAPTFVPPIIRRFMARHPEAEISYIVGEQDVLAQQLKSGDLDIAIVYELDFPLEFERVRLVRSLPVVLLPESHRFANRASVQLQELGNEPFVLNDIAPSRQYALDILNDAGVHPPHVHASANYDLCRSLVGEGIGWTILMDRRFSPSTWSGKTLVEIPIEPAPQPLGIVAASRAEAHPPRVADLIQVAKEASQELMGTV</sequence>
<dbReference type="OrthoDB" id="3461141at2"/>
<protein>
    <submittedName>
        <fullName evidence="6">LysR family transcriptional regulator</fullName>
    </submittedName>
</protein>
<feature type="domain" description="HTH lysR-type" evidence="5">
    <location>
        <begin position="15"/>
        <end position="73"/>
    </location>
</feature>
<evidence type="ECO:0000259" key="5">
    <source>
        <dbReference type="PROSITE" id="PS50931"/>
    </source>
</evidence>
<keyword evidence="7" id="KW-1185">Reference proteome</keyword>
<dbReference type="PROSITE" id="PS50931">
    <property type="entry name" value="HTH_LYSR"/>
    <property type="match status" value="1"/>
</dbReference>
<evidence type="ECO:0000313" key="6">
    <source>
        <dbReference type="EMBL" id="KAB1641204.1"/>
    </source>
</evidence>
<gene>
    <name evidence="6" type="ORF">F8O05_13325</name>
</gene>
<dbReference type="InterPro" id="IPR036388">
    <property type="entry name" value="WH-like_DNA-bd_sf"/>
</dbReference>
<dbReference type="InterPro" id="IPR000847">
    <property type="entry name" value="LysR_HTH_N"/>
</dbReference>
<dbReference type="Pfam" id="PF00126">
    <property type="entry name" value="HTH_1"/>
    <property type="match status" value="1"/>
</dbReference>